<name>A0A1X7UVW2_AMPQE</name>
<feature type="signal peptide" evidence="2">
    <location>
        <begin position="1"/>
        <end position="23"/>
    </location>
</feature>
<evidence type="ECO:0000256" key="2">
    <source>
        <dbReference type="SAM" id="SignalP"/>
    </source>
</evidence>
<organism evidence="3">
    <name type="scientific">Amphimedon queenslandica</name>
    <name type="common">Sponge</name>
    <dbReference type="NCBI Taxonomy" id="400682"/>
    <lineage>
        <taxon>Eukaryota</taxon>
        <taxon>Metazoa</taxon>
        <taxon>Porifera</taxon>
        <taxon>Demospongiae</taxon>
        <taxon>Heteroscleromorpha</taxon>
        <taxon>Haplosclerida</taxon>
        <taxon>Niphatidae</taxon>
        <taxon>Amphimedon</taxon>
    </lineage>
</organism>
<evidence type="ECO:0000256" key="1">
    <source>
        <dbReference type="SAM" id="MobiDB-lite"/>
    </source>
</evidence>
<dbReference type="InParanoid" id="A0A1X7UVW2"/>
<dbReference type="AlphaFoldDB" id="A0A1X7UVW2"/>
<accession>A0A1X7UVW2</accession>
<protein>
    <submittedName>
        <fullName evidence="3">Uncharacterized protein</fullName>
    </submittedName>
</protein>
<evidence type="ECO:0000313" key="3">
    <source>
        <dbReference type="EnsemblMetazoa" id="Aqu2.1.31517_001"/>
    </source>
</evidence>
<keyword evidence="2" id="KW-0732">Signal</keyword>
<feature type="region of interest" description="Disordered" evidence="1">
    <location>
        <begin position="68"/>
        <end position="87"/>
    </location>
</feature>
<feature type="chain" id="PRO_5012304700" evidence="2">
    <location>
        <begin position="24"/>
        <end position="138"/>
    </location>
</feature>
<sequence>RLKSAVNSPIWLILPFILQLKQQILVLPSEQLKISLSPSYTVYSPMNYKKNTTNSQETSMGRHVTTTTTNKFPHIDESSHAWPNSSSRDISIEYSEGVIEGPWPAMYDIASTEHASPTTTRDIKMAQVYSSDYVVQES</sequence>
<reference evidence="3" key="1">
    <citation type="submission" date="2017-05" db="UniProtKB">
        <authorList>
            <consortium name="EnsemblMetazoa"/>
        </authorList>
    </citation>
    <scope>IDENTIFICATION</scope>
</reference>
<dbReference type="EnsemblMetazoa" id="Aqu2.1.31517_001">
    <property type="protein sequence ID" value="Aqu2.1.31517_001"/>
    <property type="gene ID" value="Aqu2.1.31517"/>
</dbReference>
<proteinExistence type="predicted"/>